<dbReference type="GO" id="GO:0006260">
    <property type="term" value="P:DNA replication"/>
    <property type="evidence" value="ECO:0007669"/>
    <property type="project" value="UniProtKB-KW"/>
</dbReference>
<protein>
    <recommendedName>
        <fullName evidence="9">Chromosome transmission fidelity protein 8</fullName>
    </recommendedName>
</protein>
<keyword evidence="3" id="KW-0238">DNA-binding</keyword>
<dbReference type="STRING" id="1095629.A0A0C9Y864"/>
<evidence type="ECO:0000256" key="2">
    <source>
        <dbReference type="ARBA" id="ARBA00022705"/>
    </source>
</evidence>
<organism evidence="7 8">
    <name type="scientific">Laccaria amethystina LaAM-08-1</name>
    <dbReference type="NCBI Taxonomy" id="1095629"/>
    <lineage>
        <taxon>Eukaryota</taxon>
        <taxon>Fungi</taxon>
        <taxon>Dikarya</taxon>
        <taxon>Basidiomycota</taxon>
        <taxon>Agaricomycotina</taxon>
        <taxon>Agaricomycetes</taxon>
        <taxon>Agaricomycetidae</taxon>
        <taxon>Agaricales</taxon>
        <taxon>Agaricineae</taxon>
        <taxon>Hydnangiaceae</taxon>
        <taxon>Laccaria</taxon>
    </lineage>
</organism>
<gene>
    <name evidence="7" type="ORF">K443DRAFT_143025</name>
</gene>
<evidence type="ECO:0000256" key="6">
    <source>
        <dbReference type="ARBA" id="ARBA00038447"/>
    </source>
</evidence>
<dbReference type="OrthoDB" id="121932at2759"/>
<keyword evidence="8" id="KW-1185">Reference proteome</keyword>
<comment type="similarity">
    <text evidence="6">Belongs to the CTF8 family.</text>
</comment>
<dbReference type="Proteomes" id="UP000054477">
    <property type="component" value="Unassembled WGS sequence"/>
</dbReference>
<dbReference type="InterPro" id="IPR018607">
    <property type="entry name" value="Ctf8"/>
</dbReference>
<reference evidence="7 8" key="1">
    <citation type="submission" date="2014-04" db="EMBL/GenBank/DDBJ databases">
        <authorList>
            <consortium name="DOE Joint Genome Institute"/>
            <person name="Kuo A."/>
            <person name="Kohler A."/>
            <person name="Nagy L.G."/>
            <person name="Floudas D."/>
            <person name="Copeland A."/>
            <person name="Barry K.W."/>
            <person name="Cichocki N."/>
            <person name="Veneault-Fourrey C."/>
            <person name="LaButti K."/>
            <person name="Lindquist E.A."/>
            <person name="Lipzen A."/>
            <person name="Lundell T."/>
            <person name="Morin E."/>
            <person name="Murat C."/>
            <person name="Sun H."/>
            <person name="Tunlid A."/>
            <person name="Henrissat B."/>
            <person name="Grigoriev I.V."/>
            <person name="Hibbett D.S."/>
            <person name="Martin F."/>
            <person name="Nordberg H.P."/>
            <person name="Cantor M.N."/>
            <person name="Hua S.X."/>
        </authorList>
    </citation>
    <scope>NUCLEOTIDE SEQUENCE [LARGE SCALE GENOMIC DNA]</scope>
    <source>
        <strain evidence="7 8">LaAM-08-1</strain>
    </source>
</reference>
<dbReference type="EMBL" id="KN838536">
    <property type="protein sequence ID" value="KIK10224.1"/>
    <property type="molecule type" value="Genomic_DNA"/>
</dbReference>
<sequence length="148" mass="16223">MLIPITIAHSSSEPKLPPGLAKISHDEIVLIELQGTLEVESNHPKERNGKLVGTLKIDEITDKPTLLIGHHLLEGKIVSLPKPLAILHRSSVRSSVDIDSEDDVMDGVLDFGEKEEQRSPAWSVVGVVKKKIIFSKRPMPVKSSVNNS</sequence>
<dbReference type="GO" id="GO:0031390">
    <property type="term" value="C:Ctf18 RFC-like complex"/>
    <property type="evidence" value="ECO:0007669"/>
    <property type="project" value="InterPro"/>
</dbReference>
<comment type="subcellular location">
    <subcellularLocation>
        <location evidence="1">Nucleus</location>
    </subcellularLocation>
</comment>
<reference evidence="8" key="2">
    <citation type="submission" date="2015-01" db="EMBL/GenBank/DDBJ databases">
        <title>Evolutionary Origins and Diversification of the Mycorrhizal Mutualists.</title>
        <authorList>
            <consortium name="DOE Joint Genome Institute"/>
            <consortium name="Mycorrhizal Genomics Consortium"/>
            <person name="Kohler A."/>
            <person name="Kuo A."/>
            <person name="Nagy L.G."/>
            <person name="Floudas D."/>
            <person name="Copeland A."/>
            <person name="Barry K.W."/>
            <person name="Cichocki N."/>
            <person name="Veneault-Fourrey C."/>
            <person name="LaButti K."/>
            <person name="Lindquist E.A."/>
            <person name="Lipzen A."/>
            <person name="Lundell T."/>
            <person name="Morin E."/>
            <person name="Murat C."/>
            <person name="Riley R."/>
            <person name="Ohm R."/>
            <person name="Sun H."/>
            <person name="Tunlid A."/>
            <person name="Henrissat B."/>
            <person name="Grigoriev I.V."/>
            <person name="Hibbett D.S."/>
            <person name="Martin F."/>
        </authorList>
    </citation>
    <scope>NUCLEOTIDE SEQUENCE [LARGE SCALE GENOMIC DNA]</scope>
    <source>
        <strain evidence="8">LaAM-08-1</strain>
    </source>
</reference>
<accession>A0A0C9Y864</accession>
<proteinExistence type="inferred from homology"/>
<dbReference type="AlphaFoldDB" id="A0A0C9Y864"/>
<dbReference type="Pfam" id="PF09696">
    <property type="entry name" value="Ctf8"/>
    <property type="match status" value="1"/>
</dbReference>
<dbReference type="GO" id="GO:0007064">
    <property type="term" value="P:mitotic sister chromatid cohesion"/>
    <property type="evidence" value="ECO:0007669"/>
    <property type="project" value="InterPro"/>
</dbReference>
<evidence type="ECO:0000313" key="8">
    <source>
        <dbReference type="Proteomes" id="UP000054477"/>
    </source>
</evidence>
<evidence type="ECO:0008006" key="9">
    <source>
        <dbReference type="Google" id="ProtNLM"/>
    </source>
</evidence>
<keyword evidence="5" id="KW-0131">Cell cycle</keyword>
<evidence type="ECO:0000256" key="5">
    <source>
        <dbReference type="ARBA" id="ARBA00023306"/>
    </source>
</evidence>
<dbReference type="PANTHER" id="PTHR28605:SF1">
    <property type="entry name" value="CHROMOSOME TRANSMISSION FIDELITY FACTOR 8"/>
    <property type="match status" value="1"/>
</dbReference>
<evidence type="ECO:0000256" key="3">
    <source>
        <dbReference type="ARBA" id="ARBA00023125"/>
    </source>
</evidence>
<evidence type="ECO:0000313" key="7">
    <source>
        <dbReference type="EMBL" id="KIK10224.1"/>
    </source>
</evidence>
<name>A0A0C9Y864_9AGAR</name>
<dbReference type="GO" id="GO:0003677">
    <property type="term" value="F:DNA binding"/>
    <property type="evidence" value="ECO:0007669"/>
    <property type="project" value="UniProtKB-KW"/>
</dbReference>
<evidence type="ECO:0000256" key="1">
    <source>
        <dbReference type="ARBA" id="ARBA00004123"/>
    </source>
</evidence>
<keyword evidence="2" id="KW-0235">DNA replication</keyword>
<dbReference type="HOGENOM" id="CLU_066293_2_1_1"/>
<keyword evidence="4" id="KW-0539">Nucleus</keyword>
<evidence type="ECO:0000256" key="4">
    <source>
        <dbReference type="ARBA" id="ARBA00023242"/>
    </source>
</evidence>
<dbReference type="PANTHER" id="PTHR28605">
    <property type="entry name" value="CTF8, CHROMOSOME TRANSMISSION FIDELITY FACTOR 8 HOMOLOG (S. CEREVISIAE)"/>
    <property type="match status" value="1"/>
</dbReference>